<evidence type="ECO:0000256" key="4">
    <source>
        <dbReference type="ARBA" id="ARBA00023163"/>
    </source>
</evidence>
<keyword evidence="3" id="KW-0731">Sigma factor</keyword>
<dbReference type="InterPro" id="IPR013249">
    <property type="entry name" value="RNA_pol_sigma70_r4_t2"/>
</dbReference>
<accession>A0A1G9PCK8</accession>
<dbReference type="RefSeq" id="WP_074605459.1">
    <property type="nucleotide sequence ID" value="NZ_FNGY01000002.1"/>
</dbReference>
<dbReference type="Pfam" id="PF08281">
    <property type="entry name" value="Sigma70_r4_2"/>
    <property type="match status" value="1"/>
</dbReference>
<evidence type="ECO:0000313" key="7">
    <source>
        <dbReference type="EMBL" id="SDL96293.1"/>
    </source>
</evidence>
<dbReference type="AlphaFoldDB" id="A0A1G9PCK8"/>
<gene>
    <name evidence="7" type="ORF">SAMN05421820_102609</name>
</gene>
<dbReference type="NCBIfam" id="TIGR02937">
    <property type="entry name" value="sigma70-ECF"/>
    <property type="match status" value="1"/>
</dbReference>
<dbReference type="InterPro" id="IPR014327">
    <property type="entry name" value="RNA_pol_sigma70_bacteroid"/>
</dbReference>
<dbReference type="Gene3D" id="1.10.10.10">
    <property type="entry name" value="Winged helix-like DNA-binding domain superfamily/Winged helix DNA-binding domain"/>
    <property type="match status" value="1"/>
</dbReference>
<dbReference type="GO" id="GO:0006352">
    <property type="term" value="P:DNA-templated transcription initiation"/>
    <property type="evidence" value="ECO:0007669"/>
    <property type="project" value="InterPro"/>
</dbReference>
<dbReference type="CDD" id="cd06171">
    <property type="entry name" value="Sigma70_r4"/>
    <property type="match status" value="1"/>
</dbReference>
<dbReference type="Proteomes" id="UP000183200">
    <property type="component" value="Unassembled WGS sequence"/>
</dbReference>
<dbReference type="InterPro" id="IPR039425">
    <property type="entry name" value="RNA_pol_sigma-70-like"/>
</dbReference>
<evidence type="ECO:0000256" key="1">
    <source>
        <dbReference type="ARBA" id="ARBA00010641"/>
    </source>
</evidence>
<evidence type="ECO:0000313" key="8">
    <source>
        <dbReference type="Proteomes" id="UP000183200"/>
    </source>
</evidence>
<proteinExistence type="inferred from homology"/>
<feature type="domain" description="RNA polymerase sigma-70 region 2" evidence="5">
    <location>
        <begin position="28"/>
        <end position="93"/>
    </location>
</feature>
<sequence length="193" mass="22534">MGTKCTLSDITLTEQLKLGSHLAYTEIYERYFGILYVHACKRMYNHEDARDLVQETFFNLWTRREHLIPEKGVAPYLYRSVRNGLIDLMSKQSICSKYITSLSELSKCSVSITDYPIREHQLAAIIEKEIDALSPRMREVFILSRKQYLSHKEIAEQLHTSELTVKTQIKQALRILRGKLSLIAYLAVLFRIY</sequence>
<keyword evidence="4" id="KW-0804">Transcription</keyword>
<dbReference type="Gene3D" id="1.10.1740.10">
    <property type="match status" value="1"/>
</dbReference>
<keyword evidence="2" id="KW-0805">Transcription regulation</keyword>
<dbReference type="GO" id="GO:0016987">
    <property type="term" value="F:sigma factor activity"/>
    <property type="evidence" value="ECO:0007669"/>
    <property type="project" value="UniProtKB-KW"/>
</dbReference>
<keyword evidence="8" id="KW-1185">Reference proteome</keyword>
<dbReference type="PANTHER" id="PTHR43133">
    <property type="entry name" value="RNA POLYMERASE ECF-TYPE SIGMA FACTO"/>
    <property type="match status" value="1"/>
</dbReference>
<dbReference type="InterPro" id="IPR013325">
    <property type="entry name" value="RNA_pol_sigma_r2"/>
</dbReference>
<dbReference type="PANTHER" id="PTHR43133:SF46">
    <property type="entry name" value="RNA POLYMERASE SIGMA-70 FACTOR ECF SUBFAMILY"/>
    <property type="match status" value="1"/>
</dbReference>
<dbReference type="OrthoDB" id="1027298at2"/>
<protein>
    <submittedName>
        <fullName evidence="7">RNA polymerase sigma-70 factor, Bacteroides expansion family 1</fullName>
    </submittedName>
</protein>
<dbReference type="NCBIfam" id="TIGR02985">
    <property type="entry name" value="Sig70_bacteroi1"/>
    <property type="match status" value="1"/>
</dbReference>
<dbReference type="InterPro" id="IPR007627">
    <property type="entry name" value="RNA_pol_sigma70_r2"/>
</dbReference>
<dbReference type="SUPFAM" id="SSF88659">
    <property type="entry name" value="Sigma3 and sigma4 domains of RNA polymerase sigma factors"/>
    <property type="match status" value="1"/>
</dbReference>
<dbReference type="GO" id="GO:0003677">
    <property type="term" value="F:DNA binding"/>
    <property type="evidence" value="ECO:0007669"/>
    <property type="project" value="InterPro"/>
</dbReference>
<evidence type="ECO:0000259" key="6">
    <source>
        <dbReference type="Pfam" id="PF08281"/>
    </source>
</evidence>
<dbReference type="EMBL" id="FNGY01000002">
    <property type="protein sequence ID" value="SDL96293.1"/>
    <property type="molecule type" value="Genomic_DNA"/>
</dbReference>
<dbReference type="InterPro" id="IPR036388">
    <property type="entry name" value="WH-like_DNA-bd_sf"/>
</dbReference>
<evidence type="ECO:0000259" key="5">
    <source>
        <dbReference type="Pfam" id="PF04542"/>
    </source>
</evidence>
<dbReference type="SUPFAM" id="SSF88946">
    <property type="entry name" value="Sigma2 domain of RNA polymerase sigma factors"/>
    <property type="match status" value="1"/>
</dbReference>
<evidence type="ECO:0000256" key="3">
    <source>
        <dbReference type="ARBA" id="ARBA00023082"/>
    </source>
</evidence>
<reference evidence="8" key="1">
    <citation type="submission" date="2016-10" db="EMBL/GenBank/DDBJ databases">
        <authorList>
            <person name="Varghese N."/>
            <person name="Submissions S."/>
        </authorList>
    </citation>
    <scope>NUCLEOTIDE SEQUENCE [LARGE SCALE GENOMIC DNA]</scope>
    <source>
        <strain evidence="8">DSM 19110</strain>
    </source>
</reference>
<dbReference type="Pfam" id="PF04542">
    <property type="entry name" value="Sigma70_r2"/>
    <property type="match status" value="1"/>
</dbReference>
<comment type="similarity">
    <text evidence="1">Belongs to the sigma-70 factor family. ECF subfamily.</text>
</comment>
<name>A0A1G9PCK8_9SPHI</name>
<feature type="domain" description="RNA polymerase sigma factor 70 region 4 type 2" evidence="6">
    <location>
        <begin position="125"/>
        <end position="174"/>
    </location>
</feature>
<evidence type="ECO:0000256" key="2">
    <source>
        <dbReference type="ARBA" id="ARBA00023015"/>
    </source>
</evidence>
<organism evidence="7 8">
    <name type="scientific">Pedobacter steynii</name>
    <dbReference type="NCBI Taxonomy" id="430522"/>
    <lineage>
        <taxon>Bacteria</taxon>
        <taxon>Pseudomonadati</taxon>
        <taxon>Bacteroidota</taxon>
        <taxon>Sphingobacteriia</taxon>
        <taxon>Sphingobacteriales</taxon>
        <taxon>Sphingobacteriaceae</taxon>
        <taxon>Pedobacter</taxon>
    </lineage>
</organism>
<dbReference type="InterPro" id="IPR014284">
    <property type="entry name" value="RNA_pol_sigma-70_dom"/>
</dbReference>
<dbReference type="InterPro" id="IPR013324">
    <property type="entry name" value="RNA_pol_sigma_r3/r4-like"/>
</dbReference>